<name>A0ABW3ZGG1_9RHOB</name>
<reference evidence="3" key="1">
    <citation type="journal article" date="2019" name="Int. J. Syst. Evol. Microbiol.">
        <title>The Global Catalogue of Microorganisms (GCM) 10K type strain sequencing project: providing services to taxonomists for standard genome sequencing and annotation.</title>
        <authorList>
            <consortium name="The Broad Institute Genomics Platform"/>
            <consortium name="The Broad Institute Genome Sequencing Center for Infectious Disease"/>
            <person name="Wu L."/>
            <person name="Ma J."/>
        </authorList>
    </citation>
    <scope>NUCLEOTIDE SEQUENCE [LARGE SCALE GENOMIC DNA]</scope>
    <source>
        <strain evidence="3">CCUG 62953</strain>
    </source>
</reference>
<dbReference type="RefSeq" id="WP_386801901.1">
    <property type="nucleotide sequence ID" value="NZ_JBHTMU010000006.1"/>
</dbReference>
<sequence>MQTITHGARGLQLIWRLNTDRLLFVGTLGAALMIGAALSSL</sequence>
<proteinExistence type="predicted"/>
<organism evidence="2 3">
    <name type="scientific">Litorisediminicola beolgyonensis</name>
    <dbReference type="NCBI Taxonomy" id="1173614"/>
    <lineage>
        <taxon>Bacteria</taxon>
        <taxon>Pseudomonadati</taxon>
        <taxon>Pseudomonadota</taxon>
        <taxon>Alphaproteobacteria</taxon>
        <taxon>Rhodobacterales</taxon>
        <taxon>Paracoccaceae</taxon>
        <taxon>Litorisediminicola</taxon>
    </lineage>
</organism>
<keyword evidence="1" id="KW-0472">Membrane</keyword>
<evidence type="ECO:0000313" key="3">
    <source>
        <dbReference type="Proteomes" id="UP001597135"/>
    </source>
</evidence>
<keyword evidence="1" id="KW-0812">Transmembrane</keyword>
<gene>
    <name evidence="2" type="ORF">ACFQ4E_05335</name>
</gene>
<feature type="transmembrane region" description="Helical" evidence="1">
    <location>
        <begin position="21"/>
        <end position="39"/>
    </location>
</feature>
<dbReference type="Proteomes" id="UP001597135">
    <property type="component" value="Unassembled WGS sequence"/>
</dbReference>
<dbReference type="EMBL" id="JBHTMU010000006">
    <property type="protein sequence ID" value="MFD1341837.1"/>
    <property type="molecule type" value="Genomic_DNA"/>
</dbReference>
<keyword evidence="1" id="KW-1133">Transmembrane helix</keyword>
<protein>
    <recommendedName>
        <fullName evidence="4">ABC transporter permease</fullName>
    </recommendedName>
</protein>
<evidence type="ECO:0008006" key="4">
    <source>
        <dbReference type="Google" id="ProtNLM"/>
    </source>
</evidence>
<evidence type="ECO:0000256" key="1">
    <source>
        <dbReference type="SAM" id="Phobius"/>
    </source>
</evidence>
<keyword evidence="3" id="KW-1185">Reference proteome</keyword>
<comment type="caution">
    <text evidence="2">The sequence shown here is derived from an EMBL/GenBank/DDBJ whole genome shotgun (WGS) entry which is preliminary data.</text>
</comment>
<accession>A0ABW3ZGG1</accession>
<evidence type="ECO:0000313" key="2">
    <source>
        <dbReference type="EMBL" id="MFD1341837.1"/>
    </source>
</evidence>